<organism evidence="2 3">
    <name type="scientific">Streptomyces minutiscleroticus</name>
    <dbReference type="NCBI Taxonomy" id="68238"/>
    <lineage>
        <taxon>Bacteria</taxon>
        <taxon>Bacillati</taxon>
        <taxon>Actinomycetota</taxon>
        <taxon>Actinomycetes</taxon>
        <taxon>Kitasatosporales</taxon>
        <taxon>Streptomycetaceae</taxon>
        <taxon>Streptomyces</taxon>
    </lineage>
</organism>
<accession>A0A918U1Z2</accession>
<dbReference type="Proteomes" id="UP000619244">
    <property type="component" value="Unassembled WGS sequence"/>
</dbReference>
<feature type="compositionally biased region" description="Low complexity" evidence="1">
    <location>
        <begin position="37"/>
        <end position="54"/>
    </location>
</feature>
<evidence type="ECO:0000313" key="2">
    <source>
        <dbReference type="EMBL" id="GGX82814.1"/>
    </source>
</evidence>
<dbReference type="EMBL" id="BMVU01000020">
    <property type="protein sequence ID" value="GGX82814.1"/>
    <property type="molecule type" value="Genomic_DNA"/>
</dbReference>
<reference evidence="2" key="1">
    <citation type="journal article" date="2014" name="Int. J. Syst. Evol. Microbiol.">
        <title>Complete genome sequence of Corynebacterium casei LMG S-19264T (=DSM 44701T), isolated from a smear-ripened cheese.</title>
        <authorList>
            <consortium name="US DOE Joint Genome Institute (JGI-PGF)"/>
            <person name="Walter F."/>
            <person name="Albersmeier A."/>
            <person name="Kalinowski J."/>
            <person name="Ruckert C."/>
        </authorList>
    </citation>
    <scope>NUCLEOTIDE SEQUENCE</scope>
    <source>
        <strain evidence="2">JCM 4790</strain>
    </source>
</reference>
<evidence type="ECO:0000313" key="3">
    <source>
        <dbReference type="Proteomes" id="UP000619244"/>
    </source>
</evidence>
<keyword evidence="3" id="KW-1185">Reference proteome</keyword>
<reference evidence="2" key="2">
    <citation type="submission" date="2020-09" db="EMBL/GenBank/DDBJ databases">
        <authorList>
            <person name="Sun Q."/>
            <person name="Ohkuma M."/>
        </authorList>
    </citation>
    <scope>NUCLEOTIDE SEQUENCE</scope>
    <source>
        <strain evidence="2">JCM 4790</strain>
    </source>
</reference>
<dbReference type="AlphaFoldDB" id="A0A918U1Z2"/>
<proteinExistence type="predicted"/>
<sequence>MVVDDQDSDANHETPFPKLLKSRGDPKAGNGRREYGARSTAAGPARAGPGAASARPPPCRNHCPAPGVVLDCLAP</sequence>
<feature type="region of interest" description="Disordered" evidence="1">
    <location>
        <begin position="1"/>
        <end position="61"/>
    </location>
</feature>
<feature type="compositionally biased region" description="Basic and acidic residues" evidence="1">
    <location>
        <begin position="22"/>
        <end position="36"/>
    </location>
</feature>
<protein>
    <submittedName>
        <fullName evidence="2">Uncharacterized protein</fullName>
    </submittedName>
</protein>
<name>A0A918U1Z2_9ACTN</name>
<evidence type="ECO:0000256" key="1">
    <source>
        <dbReference type="SAM" id="MobiDB-lite"/>
    </source>
</evidence>
<gene>
    <name evidence="2" type="ORF">GCM10010358_41220</name>
</gene>
<comment type="caution">
    <text evidence="2">The sequence shown here is derived from an EMBL/GenBank/DDBJ whole genome shotgun (WGS) entry which is preliminary data.</text>
</comment>